<feature type="non-terminal residue" evidence="3">
    <location>
        <position position="85"/>
    </location>
</feature>
<evidence type="ECO:0000256" key="1">
    <source>
        <dbReference type="SAM" id="MobiDB-lite"/>
    </source>
</evidence>
<proteinExistence type="predicted"/>
<comment type="caution">
    <text evidence="3">The sequence shown here is derived from an EMBL/GenBank/DDBJ whole genome shotgun (WGS) entry which is preliminary data.</text>
</comment>
<organism evidence="3 4">
    <name type="scientific">Durusdinium trenchii</name>
    <dbReference type="NCBI Taxonomy" id="1381693"/>
    <lineage>
        <taxon>Eukaryota</taxon>
        <taxon>Sar</taxon>
        <taxon>Alveolata</taxon>
        <taxon>Dinophyceae</taxon>
        <taxon>Suessiales</taxon>
        <taxon>Symbiodiniaceae</taxon>
        <taxon>Durusdinium</taxon>
    </lineage>
</organism>
<dbReference type="EMBL" id="CAXAMM010027335">
    <property type="protein sequence ID" value="CAK9060600.1"/>
    <property type="molecule type" value="Genomic_DNA"/>
</dbReference>
<feature type="region of interest" description="Disordered" evidence="1">
    <location>
        <begin position="1"/>
        <end position="22"/>
    </location>
</feature>
<evidence type="ECO:0000313" key="2">
    <source>
        <dbReference type="EMBL" id="CAK9060437.1"/>
    </source>
</evidence>
<sequence length="85" mass="9243">VRFATGNDGKLATPASASQPSNQATALAKYLKEILEGRDEASALKACTQSGYGPRETWEELKEQATLYVARLCKDYPPKARKAIV</sequence>
<dbReference type="Proteomes" id="UP001642464">
    <property type="component" value="Unassembled WGS sequence"/>
</dbReference>
<dbReference type="EMBL" id="CAXAMM010027224">
    <property type="protein sequence ID" value="CAK9060437.1"/>
    <property type="molecule type" value="Genomic_DNA"/>
</dbReference>
<accession>A0ABP0N9X3</accession>
<protein>
    <submittedName>
        <fullName evidence="3">Uncharacterized protein</fullName>
    </submittedName>
</protein>
<gene>
    <name evidence="2" type="ORF">SCF082_LOCUS31840</name>
    <name evidence="3" type="ORF">SCF082_LOCUS31883</name>
</gene>
<keyword evidence="4" id="KW-1185">Reference proteome</keyword>
<evidence type="ECO:0000313" key="4">
    <source>
        <dbReference type="Proteomes" id="UP001642464"/>
    </source>
</evidence>
<evidence type="ECO:0000313" key="3">
    <source>
        <dbReference type="EMBL" id="CAK9060600.1"/>
    </source>
</evidence>
<name>A0ABP0N9X3_9DINO</name>
<feature type="non-terminal residue" evidence="3">
    <location>
        <position position="1"/>
    </location>
</feature>
<reference evidence="3 4" key="1">
    <citation type="submission" date="2024-02" db="EMBL/GenBank/DDBJ databases">
        <authorList>
            <person name="Chen Y."/>
            <person name="Shah S."/>
            <person name="Dougan E. K."/>
            <person name="Thang M."/>
            <person name="Chan C."/>
        </authorList>
    </citation>
    <scope>NUCLEOTIDE SEQUENCE [LARGE SCALE GENOMIC DNA]</scope>
</reference>